<dbReference type="AlphaFoldDB" id="A0A2S7IPT7"/>
<dbReference type="InterPro" id="IPR020471">
    <property type="entry name" value="AKR"/>
</dbReference>
<dbReference type="InterPro" id="IPR023210">
    <property type="entry name" value="NADP_OxRdtase_dom"/>
</dbReference>
<dbReference type="PANTHER" id="PTHR43312:SF1">
    <property type="entry name" value="NADP-DEPENDENT OXIDOREDUCTASE DOMAIN-CONTAINING PROTEIN"/>
    <property type="match status" value="1"/>
</dbReference>
<dbReference type="RefSeq" id="WP_104711397.1">
    <property type="nucleotide sequence ID" value="NZ_PTRA01000001.1"/>
</dbReference>
<dbReference type="PANTHER" id="PTHR43312">
    <property type="entry name" value="D-THREO-ALDOSE 1-DEHYDROGENASE"/>
    <property type="match status" value="1"/>
</dbReference>
<dbReference type="Gene3D" id="3.20.20.100">
    <property type="entry name" value="NADP-dependent oxidoreductase domain"/>
    <property type="match status" value="1"/>
</dbReference>
<dbReference type="CDD" id="cd19086">
    <property type="entry name" value="AKR_AKR11C1"/>
    <property type="match status" value="1"/>
</dbReference>
<feature type="domain" description="NADP-dependent oxidoreductase" evidence="1">
    <location>
        <begin position="16"/>
        <end position="285"/>
    </location>
</feature>
<evidence type="ECO:0000313" key="2">
    <source>
        <dbReference type="EMBL" id="PQA59702.1"/>
    </source>
</evidence>
<dbReference type="SUPFAM" id="SSF51430">
    <property type="entry name" value="NAD(P)-linked oxidoreductase"/>
    <property type="match status" value="1"/>
</dbReference>
<sequence length="299" mass="32874">MKYTRLGSSELVVSEIAFGGMSLQKDTATKLLQKAFDEGITLFDTADIYDQGENERLMGEALKDHRKEIVLATKVGNQERADGKGWDWNPTKGYILTSVEKSLKRLQTDYLDLYQLHGGTMDDPMDETIEAFELLKEQGKIRAYGISSIRPNVIEQYVNRSNIASVMMQYNLLDRRPEETCLELLHQHGISVLARGSVAKGLLAGKPADTYLNYTAEEVRAAAEAVQALSTNERNPAATAIRYALYPPAVAAAVVGVRTAEQLQDALRAGDASLGAEEYAELGAVLAANNYQEHRISAS</sequence>
<dbReference type="Proteomes" id="UP000239590">
    <property type="component" value="Unassembled WGS sequence"/>
</dbReference>
<organism evidence="2 3">
    <name type="scientific">Siphonobacter curvatus</name>
    <dbReference type="NCBI Taxonomy" id="2094562"/>
    <lineage>
        <taxon>Bacteria</taxon>
        <taxon>Pseudomonadati</taxon>
        <taxon>Bacteroidota</taxon>
        <taxon>Cytophagia</taxon>
        <taxon>Cytophagales</taxon>
        <taxon>Cytophagaceae</taxon>
        <taxon>Siphonobacter</taxon>
    </lineage>
</organism>
<accession>A0A2S7IPT7</accession>
<dbReference type="Pfam" id="PF00248">
    <property type="entry name" value="Aldo_ket_red"/>
    <property type="match status" value="1"/>
</dbReference>
<evidence type="ECO:0000313" key="3">
    <source>
        <dbReference type="Proteomes" id="UP000239590"/>
    </source>
</evidence>
<dbReference type="InterPro" id="IPR053135">
    <property type="entry name" value="AKR2_Oxidoreductase"/>
</dbReference>
<keyword evidence="3" id="KW-1185">Reference proteome</keyword>
<dbReference type="OrthoDB" id="9773828at2"/>
<comment type="caution">
    <text evidence="2">The sequence shown here is derived from an EMBL/GenBank/DDBJ whole genome shotgun (WGS) entry which is preliminary data.</text>
</comment>
<reference evidence="3" key="1">
    <citation type="submission" date="2018-02" db="EMBL/GenBank/DDBJ databases">
        <title>Genome sequencing of Solimonas sp. HR-BB.</title>
        <authorList>
            <person name="Lee Y."/>
            <person name="Jeon C.O."/>
        </authorList>
    </citation>
    <scope>NUCLEOTIDE SEQUENCE [LARGE SCALE GENOMIC DNA]</scope>
    <source>
        <strain evidence="3">HR-U</strain>
    </source>
</reference>
<name>A0A2S7IPT7_9BACT</name>
<dbReference type="EMBL" id="PTRA01000001">
    <property type="protein sequence ID" value="PQA59702.1"/>
    <property type="molecule type" value="Genomic_DNA"/>
</dbReference>
<gene>
    <name evidence="2" type="ORF">C5O19_08740</name>
</gene>
<dbReference type="PRINTS" id="PR00069">
    <property type="entry name" value="ALDKETRDTASE"/>
</dbReference>
<proteinExistence type="predicted"/>
<dbReference type="GO" id="GO:0016491">
    <property type="term" value="F:oxidoreductase activity"/>
    <property type="evidence" value="ECO:0007669"/>
    <property type="project" value="InterPro"/>
</dbReference>
<protein>
    <submittedName>
        <fullName evidence="2">Oxidoreductase</fullName>
    </submittedName>
</protein>
<evidence type="ECO:0000259" key="1">
    <source>
        <dbReference type="Pfam" id="PF00248"/>
    </source>
</evidence>
<dbReference type="InterPro" id="IPR036812">
    <property type="entry name" value="NAD(P)_OxRdtase_dom_sf"/>
</dbReference>